<evidence type="ECO:0000313" key="6">
    <source>
        <dbReference type="EMBL" id="KAJ8938223.1"/>
    </source>
</evidence>
<accession>A0AAV8XIA6</accession>
<comment type="similarity">
    <text evidence="2">Belongs to the TMEM129 family.</text>
</comment>
<dbReference type="PANTHER" id="PTHR31322:SF2">
    <property type="entry name" value="E3 UBIQUITIN-PROTEIN LIGASE TM129"/>
    <property type="match status" value="1"/>
</dbReference>
<dbReference type="GO" id="GO:0005783">
    <property type="term" value="C:endoplasmic reticulum"/>
    <property type="evidence" value="ECO:0007669"/>
    <property type="project" value="TreeGrafter"/>
</dbReference>
<evidence type="ECO:0000256" key="3">
    <source>
        <dbReference type="ARBA" id="ARBA00022692"/>
    </source>
</evidence>
<evidence type="ECO:0000256" key="2">
    <source>
        <dbReference type="ARBA" id="ARBA00007332"/>
    </source>
</evidence>
<dbReference type="InterPro" id="IPR018801">
    <property type="entry name" value="TM129"/>
</dbReference>
<dbReference type="EMBL" id="JAPWTK010000575">
    <property type="protein sequence ID" value="KAJ8938223.1"/>
    <property type="molecule type" value="Genomic_DNA"/>
</dbReference>
<comment type="caution">
    <text evidence="6">The sequence shown here is derived from an EMBL/GenBank/DDBJ whole genome shotgun (WGS) entry which is preliminary data.</text>
</comment>
<dbReference type="Proteomes" id="UP001162162">
    <property type="component" value="Unassembled WGS sequence"/>
</dbReference>
<evidence type="ECO:0000256" key="4">
    <source>
        <dbReference type="ARBA" id="ARBA00022989"/>
    </source>
</evidence>
<evidence type="ECO:0008006" key="8">
    <source>
        <dbReference type="Google" id="ProtNLM"/>
    </source>
</evidence>
<dbReference type="Pfam" id="PF10272">
    <property type="entry name" value="Tmpp129"/>
    <property type="match status" value="1"/>
</dbReference>
<dbReference type="GO" id="GO:0016567">
    <property type="term" value="P:protein ubiquitination"/>
    <property type="evidence" value="ECO:0007669"/>
    <property type="project" value="InterPro"/>
</dbReference>
<comment type="subcellular location">
    <subcellularLocation>
        <location evidence="1">Membrane</location>
        <topology evidence="1">Multi-pass membrane protein</topology>
    </subcellularLocation>
</comment>
<evidence type="ECO:0000256" key="5">
    <source>
        <dbReference type="ARBA" id="ARBA00023136"/>
    </source>
</evidence>
<keyword evidence="3" id="KW-0812">Transmembrane</keyword>
<dbReference type="PANTHER" id="PTHR31322">
    <property type="entry name" value="E3 UBIQUITIN-PROTEIN LIGASE TM129"/>
    <property type="match status" value="1"/>
</dbReference>
<proteinExistence type="inferred from homology"/>
<keyword evidence="7" id="KW-1185">Reference proteome</keyword>
<name>A0AAV8XIA6_9CUCU</name>
<dbReference type="GO" id="GO:0061630">
    <property type="term" value="F:ubiquitin protein ligase activity"/>
    <property type="evidence" value="ECO:0007669"/>
    <property type="project" value="InterPro"/>
</dbReference>
<dbReference type="AlphaFoldDB" id="A0AAV8XIA6"/>
<keyword evidence="5" id="KW-0472">Membrane</keyword>
<sequence>MTTEQHPIAISLAKFCNNNMNWKSVANDINIEYRRIEKICIQTSTIVKIVATENWILKVTPITIFVIHQSDASLVVKEANTYSISHQSTNQIQFLNIEVKSSRQRVDPFVIRINAVDFKDLRDRVARSIEILPNIKFHKSVVEQFVDVFKETIKNNPLYDIDQELDQCIGCLQSRPNIKIQKLCEDSGQNNCSTCYCRPLWCVDCMAKWFASRQDNEQQSRWLSSKCSCPMCRATFCMLDVCMLRGVTLDSVEE</sequence>
<evidence type="ECO:0000256" key="1">
    <source>
        <dbReference type="ARBA" id="ARBA00004141"/>
    </source>
</evidence>
<evidence type="ECO:0000313" key="7">
    <source>
        <dbReference type="Proteomes" id="UP001162162"/>
    </source>
</evidence>
<keyword evidence="4" id="KW-1133">Transmembrane helix</keyword>
<protein>
    <recommendedName>
        <fullName evidence="8">RING-type domain-containing protein</fullName>
    </recommendedName>
</protein>
<organism evidence="6 7">
    <name type="scientific">Aromia moschata</name>
    <dbReference type="NCBI Taxonomy" id="1265417"/>
    <lineage>
        <taxon>Eukaryota</taxon>
        <taxon>Metazoa</taxon>
        <taxon>Ecdysozoa</taxon>
        <taxon>Arthropoda</taxon>
        <taxon>Hexapoda</taxon>
        <taxon>Insecta</taxon>
        <taxon>Pterygota</taxon>
        <taxon>Neoptera</taxon>
        <taxon>Endopterygota</taxon>
        <taxon>Coleoptera</taxon>
        <taxon>Polyphaga</taxon>
        <taxon>Cucujiformia</taxon>
        <taxon>Chrysomeloidea</taxon>
        <taxon>Cerambycidae</taxon>
        <taxon>Cerambycinae</taxon>
        <taxon>Callichromatini</taxon>
        <taxon>Aromia</taxon>
    </lineage>
</organism>
<reference evidence="6" key="1">
    <citation type="journal article" date="2023" name="Insect Mol. Biol.">
        <title>Genome sequencing provides insights into the evolution of gene families encoding plant cell wall-degrading enzymes in longhorned beetles.</title>
        <authorList>
            <person name="Shin N.R."/>
            <person name="Okamura Y."/>
            <person name="Kirsch R."/>
            <person name="Pauchet Y."/>
        </authorList>
    </citation>
    <scope>NUCLEOTIDE SEQUENCE</scope>
    <source>
        <strain evidence="6">AMC_N1</strain>
    </source>
</reference>
<gene>
    <name evidence="6" type="ORF">NQ318_007645</name>
</gene>
<dbReference type="GO" id="GO:0016020">
    <property type="term" value="C:membrane"/>
    <property type="evidence" value="ECO:0007669"/>
    <property type="project" value="UniProtKB-SubCell"/>
</dbReference>